<comment type="caution">
    <text evidence="1">The sequence shown here is derived from an EMBL/GenBank/DDBJ whole genome shotgun (WGS) entry which is preliminary data.</text>
</comment>
<organism evidence="1 2">
    <name type="scientific">Enterococcus faecium EnGen0180</name>
    <dbReference type="NCBI Taxonomy" id="1157475"/>
    <lineage>
        <taxon>Bacteria</taxon>
        <taxon>Bacillati</taxon>
        <taxon>Bacillota</taxon>
        <taxon>Bacilli</taxon>
        <taxon>Lactobacillales</taxon>
        <taxon>Enterococcaceae</taxon>
        <taxon>Enterococcus</taxon>
    </lineage>
</organism>
<dbReference type="Proteomes" id="UP000013834">
    <property type="component" value="Unassembled WGS sequence"/>
</dbReference>
<accession>A0A829F4C3</accession>
<evidence type="ECO:0000313" key="1">
    <source>
        <dbReference type="EMBL" id="EOG20473.1"/>
    </source>
</evidence>
<sequence>MNKKRKLSVLITLVSMLAILSGILSIKIFNQINTSANTKNEIVIENTSNSKEISTTKNKDKSDETTTKNYLIKTVYFDERKTAILKDEEGSELKLPITVSDKFNGTFSLQTAEGSPDNLKVGQTIILGKDEELYSFVK</sequence>
<gene>
    <name evidence="1" type="ORF">SMG_03158</name>
</gene>
<name>A0A829F4C3_ENTFC</name>
<dbReference type="RefSeq" id="WP_010729851.1">
    <property type="nucleotide sequence ID" value="NZ_KB948150.1"/>
</dbReference>
<dbReference type="AlphaFoldDB" id="A0A829F4C3"/>
<proteinExistence type="predicted"/>
<dbReference type="EMBL" id="AIVF01000078">
    <property type="protein sequence ID" value="EOG20473.1"/>
    <property type="molecule type" value="Genomic_DNA"/>
</dbReference>
<evidence type="ECO:0000313" key="2">
    <source>
        <dbReference type="Proteomes" id="UP000013834"/>
    </source>
</evidence>
<reference evidence="1 2" key="1">
    <citation type="submission" date="2013-02" db="EMBL/GenBank/DDBJ databases">
        <title>The Genome Sequence of Enterococcus faecium VRE_84.</title>
        <authorList>
            <consortium name="The Broad Institute Genome Sequencing Platform"/>
            <consortium name="The Broad Institute Genome Sequencing Center for Infectious Disease"/>
            <person name="Earl A.M."/>
            <person name="Gilmore M.S."/>
            <person name="Lebreton F."/>
            <person name="Hammerum A.M."/>
            <person name="Jensen L.B."/>
            <person name="Guardabassi L."/>
            <person name="Walker B."/>
            <person name="Young S.K."/>
            <person name="Zeng Q."/>
            <person name="Gargeya S."/>
            <person name="Fitzgerald M."/>
            <person name="Haas B."/>
            <person name="Abouelleil A."/>
            <person name="Alvarado L."/>
            <person name="Arachchi H.M."/>
            <person name="Berlin A.M."/>
            <person name="Chapman S.B."/>
            <person name="Dewar J."/>
            <person name="Goldberg J."/>
            <person name="Griggs A."/>
            <person name="Gujja S."/>
            <person name="Hansen M."/>
            <person name="Howarth C."/>
            <person name="Imamovic A."/>
            <person name="Larimer J."/>
            <person name="McCowan C."/>
            <person name="Murphy C."/>
            <person name="Neiman D."/>
            <person name="Pearson M."/>
            <person name="Priest M."/>
            <person name="Roberts A."/>
            <person name="Saif S."/>
            <person name="Shea T."/>
            <person name="Sisk P."/>
            <person name="Sykes S."/>
            <person name="Wortman J."/>
            <person name="Nusbaum C."/>
            <person name="Birren B."/>
        </authorList>
    </citation>
    <scope>NUCLEOTIDE SEQUENCE [LARGE SCALE GENOMIC DNA]</scope>
    <source>
        <strain evidence="1 2">VRE 84</strain>
    </source>
</reference>
<protein>
    <submittedName>
        <fullName evidence="1">Uncharacterized protein</fullName>
    </submittedName>
</protein>